<dbReference type="PANTHER" id="PTHR36307:SF1">
    <property type="entry name" value="FLAGELLA BASAL BODY P-RING FORMATION PROTEIN FLGA"/>
    <property type="match status" value="1"/>
</dbReference>
<keyword evidence="9" id="KW-0969">Cilium</keyword>
<dbReference type="InterPro" id="IPR013974">
    <property type="entry name" value="SAF"/>
</dbReference>
<dbReference type="Gene3D" id="2.30.30.760">
    <property type="match status" value="1"/>
</dbReference>
<reference evidence="9 10" key="1">
    <citation type="submission" date="2016-11" db="EMBL/GenBank/DDBJ databases">
        <authorList>
            <person name="Jaros S."/>
            <person name="Januszkiewicz K."/>
            <person name="Wedrychowicz H."/>
        </authorList>
    </citation>
    <scope>NUCLEOTIDE SEQUENCE [LARGE SCALE GENOMIC DNA]</scope>
    <source>
        <strain evidence="9 10">CECT 7868</strain>
    </source>
</reference>
<dbReference type="EMBL" id="FQXZ01000015">
    <property type="protein sequence ID" value="SHI12680.1"/>
    <property type="molecule type" value="Genomic_DNA"/>
</dbReference>
<evidence type="ECO:0000256" key="6">
    <source>
        <dbReference type="ARBA" id="ARBA00025643"/>
    </source>
</evidence>
<evidence type="ECO:0000256" key="5">
    <source>
        <dbReference type="ARBA" id="ARBA00022764"/>
    </source>
</evidence>
<keyword evidence="10" id="KW-1185">Reference proteome</keyword>
<dbReference type="OrthoDB" id="1669037at2"/>
<dbReference type="GO" id="GO:0044780">
    <property type="term" value="P:bacterial-type flagellum assembly"/>
    <property type="evidence" value="ECO:0007669"/>
    <property type="project" value="InterPro"/>
</dbReference>
<evidence type="ECO:0000256" key="3">
    <source>
        <dbReference type="ARBA" id="ARBA00014754"/>
    </source>
</evidence>
<protein>
    <recommendedName>
        <fullName evidence="3">Flagella basal body P-ring formation protein FlgA</fullName>
    </recommendedName>
</protein>
<name>A0A1M5YL31_9VIBR</name>
<feature type="domain" description="SAF" evidence="8">
    <location>
        <begin position="141"/>
        <end position="202"/>
    </location>
</feature>
<comment type="function">
    <text evidence="6">Involved in the assembly process of the P-ring formation. It may associate with FlgF on the rod constituting a structure essential for the P-ring assembly or may act as a modulator protein for the P-ring assembly.</text>
</comment>
<proteinExistence type="inferred from homology"/>
<evidence type="ECO:0000256" key="1">
    <source>
        <dbReference type="ARBA" id="ARBA00004418"/>
    </source>
</evidence>
<dbReference type="AlphaFoldDB" id="A0A1M5YL31"/>
<dbReference type="CDD" id="cd11614">
    <property type="entry name" value="SAF_CpaB_FlgA_like"/>
    <property type="match status" value="1"/>
</dbReference>
<feature type="chain" id="PRO_5012047943" description="Flagella basal body P-ring formation protein FlgA" evidence="7">
    <location>
        <begin position="48"/>
        <end position="265"/>
    </location>
</feature>
<dbReference type="SMART" id="SM00858">
    <property type="entry name" value="SAF"/>
    <property type="match status" value="1"/>
</dbReference>
<feature type="signal peptide" evidence="7">
    <location>
        <begin position="1"/>
        <end position="47"/>
    </location>
</feature>
<evidence type="ECO:0000313" key="10">
    <source>
        <dbReference type="Proteomes" id="UP000184608"/>
    </source>
</evidence>
<sequence>MIYMRQRKYHFRITEIISQKRKSLISSAFYALLLLLSASFFVPAAQAAHTTEAVIQQAVKNRLQQELRQTARQYKWNKYSHHWDIWVPASAKHLPPCNTKLKITSRDNQQWPVGHLKRQVQCTDPKHAWRLTVTVKASLTLPVVVMTQPVKRGNTISTSMLKLEKRTLTRETSFLTRISQVKGKTATRRLRSGQILSPLWLEKPPLVKKGNLVLIVASKDGVNASTRGTALEEGGKGDQIRVENIKSKKVIRAIVTGKNTVHTQF</sequence>
<keyword evidence="9" id="KW-0282">Flagellum</keyword>
<dbReference type="NCBIfam" id="TIGR03170">
    <property type="entry name" value="flgA_cterm"/>
    <property type="match status" value="1"/>
</dbReference>
<dbReference type="Proteomes" id="UP000184608">
    <property type="component" value="Unassembled WGS sequence"/>
</dbReference>
<organism evidence="9 10">
    <name type="scientific">Vibrio aerogenes CECT 7868</name>
    <dbReference type="NCBI Taxonomy" id="1216006"/>
    <lineage>
        <taxon>Bacteria</taxon>
        <taxon>Pseudomonadati</taxon>
        <taxon>Pseudomonadota</taxon>
        <taxon>Gammaproteobacteria</taxon>
        <taxon>Vibrionales</taxon>
        <taxon>Vibrionaceae</taxon>
        <taxon>Vibrio</taxon>
    </lineage>
</organism>
<evidence type="ECO:0000313" key="9">
    <source>
        <dbReference type="EMBL" id="SHI12680.1"/>
    </source>
</evidence>
<dbReference type="GO" id="GO:0042597">
    <property type="term" value="C:periplasmic space"/>
    <property type="evidence" value="ECO:0007669"/>
    <property type="project" value="UniProtKB-SubCell"/>
</dbReference>
<keyword evidence="4 7" id="KW-0732">Signal</keyword>
<dbReference type="PANTHER" id="PTHR36307">
    <property type="entry name" value="FLAGELLA BASAL BODY P-RING FORMATION PROTEIN FLGA"/>
    <property type="match status" value="1"/>
</dbReference>
<dbReference type="Gene3D" id="3.90.1210.10">
    <property type="entry name" value="Antifreeze-like/N-acetylneuraminic acid synthase C-terminal domain"/>
    <property type="match status" value="1"/>
</dbReference>
<dbReference type="InterPro" id="IPR017585">
    <property type="entry name" value="SAF_FlgA"/>
</dbReference>
<evidence type="ECO:0000259" key="8">
    <source>
        <dbReference type="SMART" id="SM00858"/>
    </source>
</evidence>
<dbReference type="RefSeq" id="WP_073603521.1">
    <property type="nucleotide sequence ID" value="NZ_FQXZ01000015.1"/>
</dbReference>
<keyword evidence="5" id="KW-0574">Periplasm</keyword>
<gene>
    <name evidence="9" type="ORF">VA7868_01826</name>
</gene>
<accession>A0A1M5YL31</accession>
<comment type="similarity">
    <text evidence="2">Belongs to the FlgA family.</text>
</comment>
<evidence type="ECO:0000256" key="4">
    <source>
        <dbReference type="ARBA" id="ARBA00022729"/>
    </source>
</evidence>
<dbReference type="InterPro" id="IPR039246">
    <property type="entry name" value="Flagellar_FlgA"/>
</dbReference>
<evidence type="ECO:0000256" key="2">
    <source>
        <dbReference type="ARBA" id="ARBA00010474"/>
    </source>
</evidence>
<comment type="subcellular location">
    <subcellularLocation>
        <location evidence="1">Periplasm</location>
    </subcellularLocation>
</comment>
<dbReference type="Pfam" id="PF13144">
    <property type="entry name" value="ChapFlgA"/>
    <property type="match status" value="1"/>
</dbReference>
<dbReference type="STRING" id="1216006.VA7868_01826"/>
<evidence type="ECO:0000256" key="7">
    <source>
        <dbReference type="SAM" id="SignalP"/>
    </source>
</evidence>
<keyword evidence="9" id="KW-0966">Cell projection</keyword>